<organism evidence="2 3">
    <name type="scientific">Asanoa iriomotensis</name>
    <dbReference type="NCBI Taxonomy" id="234613"/>
    <lineage>
        <taxon>Bacteria</taxon>
        <taxon>Bacillati</taxon>
        <taxon>Actinomycetota</taxon>
        <taxon>Actinomycetes</taxon>
        <taxon>Micromonosporales</taxon>
        <taxon>Micromonosporaceae</taxon>
        <taxon>Asanoa</taxon>
    </lineage>
</organism>
<reference evidence="2 3" key="1">
    <citation type="submission" date="2021-01" db="EMBL/GenBank/DDBJ databases">
        <title>Whole genome shotgun sequence of Asanoa iriomotensis NBRC 100142.</title>
        <authorList>
            <person name="Komaki H."/>
            <person name="Tamura T."/>
        </authorList>
    </citation>
    <scope>NUCLEOTIDE SEQUENCE [LARGE SCALE GENOMIC DNA]</scope>
    <source>
        <strain evidence="2 3">NBRC 100142</strain>
    </source>
</reference>
<keyword evidence="3" id="KW-1185">Reference proteome</keyword>
<proteinExistence type="predicted"/>
<feature type="compositionally biased region" description="Low complexity" evidence="1">
    <location>
        <begin position="55"/>
        <end position="64"/>
    </location>
</feature>
<evidence type="ECO:0000256" key="1">
    <source>
        <dbReference type="SAM" id="MobiDB-lite"/>
    </source>
</evidence>
<gene>
    <name evidence="2" type="ORF">Air01nite_22880</name>
</gene>
<sequence length="106" mass="10812">MASSTDAQARSAAGSRRRAGSVPAAGGSDVTGTGSPVTGFPSIGACSRRPHSPIGMVRAVDRAGAGVGRSGGRPDAKKLEDHQTDQLNHLVDWPVTYVATPPLARH</sequence>
<accession>A0ABQ4C086</accession>
<name>A0ABQ4C086_9ACTN</name>
<protein>
    <submittedName>
        <fullName evidence="2">Uncharacterized protein</fullName>
    </submittedName>
</protein>
<comment type="caution">
    <text evidence="2">The sequence shown here is derived from an EMBL/GenBank/DDBJ whole genome shotgun (WGS) entry which is preliminary data.</text>
</comment>
<dbReference type="Proteomes" id="UP000624325">
    <property type="component" value="Unassembled WGS sequence"/>
</dbReference>
<feature type="region of interest" description="Disordered" evidence="1">
    <location>
        <begin position="1"/>
        <end position="83"/>
    </location>
</feature>
<evidence type="ECO:0000313" key="2">
    <source>
        <dbReference type="EMBL" id="GIF56193.1"/>
    </source>
</evidence>
<feature type="compositionally biased region" description="Low complexity" evidence="1">
    <location>
        <begin position="7"/>
        <end position="28"/>
    </location>
</feature>
<evidence type="ECO:0000313" key="3">
    <source>
        <dbReference type="Proteomes" id="UP000624325"/>
    </source>
</evidence>
<feature type="compositionally biased region" description="Basic and acidic residues" evidence="1">
    <location>
        <begin position="72"/>
        <end position="83"/>
    </location>
</feature>
<dbReference type="EMBL" id="BONC01000012">
    <property type="protein sequence ID" value="GIF56193.1"/>
    <property type="molecule type" value="Genomic_DNA"/>
</dbReference>